<dbReference type="Pfam" id="PF00096">
    <property type="entry name" value="zf-C2H2"/>
    <property type="match status" value="1"/>
</dbReference>
<dbReference type="SUPFAM" id="SSF57667">
    <property type="entry name" value="beta-beta-alpha zinc fingers"/>
    <property type="match status" value="1"/>
</dbReference>
<evidence type="ECO:0000256" key="1">
    <source>
        <dbReference type="ARBA" id="ARBA00004123"/>
    </source>
</evidence>
<evidence type="ECO:0000256" key="8">
    <source>
        <dbReference type="PROSITE-ProRule" id="PRU00042"/>
    </source>
</evidence>
<evidence type="ECO:0000256" key="6">
    <source>
        <dbReference type="ARBA" id="ARBA00023125"/>
    </source>
</evidence>
<feature type="compositionally biased region" description="Basic and acidic residues" evidence="9">
    <location>
        <begin position="157"/>
        <end position="169"/>
    </location>
</feature>
<evidence type="ECO:0000313" key="12">
    <source>
        <dbReference type="RefSeq" id="XP_035664083.1"/>
    </source>
</evidence>
<feature type="region of interest" description="Disordered" evidence="9">
    <location>
        <begin position="68"/>
        <end position="95"/>
    </location>
</feature>
<dbReference type="SMART" id="SM00355">
    <property type="entry name" value="ZnF_C2H2"/>
    <property type="match status" value="2"/>
</dbReference>
<protein>
    <submittedName>
        <fullName evidence="12">Zinc finger and SCAN domain-containing protein 2-like</fullName>
    </submittedName>
</protein>
<dbReference type="AlphaFoldDB" id="A0A9J7HRJ9"/>
<dbReference type="Gene3D" id="3.30.160.60">
    <property type="entry name" value="Classic Zinc Finger"/>
    <property type="match status" value="2"/>
</dbReference>
<keyword evidence="5" id="KW-0862">Zinc</keyword>
<dbReference type="Pfam" id="PF13909">
    <property type="entry name" value="zf-H2C2_5"/>
    <property type="match status" value="1"/>
</dbReference>
<dbReference type="GeneID" id="118407674"/>
<dbReference type="PANTHER" id="PTHR24392:SF31">
    <property type="entry name" value="C2H2-TYPE DOMAIN-CONTAINING PROTEIN"/>
    <property type="match status" value="1"/>
</dbReference>
<keyword evidence="3" id="KW-0677">Repeat</keyword>
<evidence type="ECO:0000256" key="3">
    <source>
        <dbReference type="ARBA" id="ARBA00022737"/>
    </source>
</evidence>
<reference evidence="12" key="1">
    <citation type="submission" date="2025-08" db="UniProtKB">
        <authorList>
            <consortium name="RefSeq"/>
        </authorList>
    </citation>
    <scope>IDENTIFICATION</scope>
    <source>
        <strain evidence="12">S238N-H82</strain>
        <tissue evidence="12">Testes</tissue>
    </source>
</reference>
<evidence type="ECO:0000256" key="5">
    <source>
        <dbReference type="ARBA" id="ARBA00022833"/>
    </source>
</evidence>
<keyword evidence="11" id="KW-1185">Reference proteome</keyword>
<proteinExistence type="predicted"/>
<dbReference type="OrthoDB" id="6077919at2759"/>
<gene>
    <name evidence="12" type="primary">LOC118407674</name>
</gene>
<feature type="region of interest" description="Disordered" evidence="9">
    <location>
        <begin position="1"/>
        <end position="40"/>
    </location>
</feature>
<evidence type="ECO:0000256" key="4">
    <source>
        <dbReference type="ARBA" id="ARBA00022771"/>
    </source>
</evidence>
<evidence type="ECO:0000313" key="11">
    <source>
        <dbReference type="Proteomes" id="UP000001554"/>
    </source>
</evidence>
<feature type="domain" description="C2H2-type" evidence="10">
    <location>
        <begin position="105"/>
        <end position="132"/>
    </location>
</feature>
<dbReference type="PANTHER" id="PTHR24392">
    <property type="entry name" value="ZINC FINGER PROTEIN"/>
    <property type="match status" value="1"/>
</dbReference>
<dbReference type="GO" id="GO:0008270">
    <property type="term" value="F:zinc ion binding"/>
    <property type="evidence" value="ECO:0007669"/>
    <property type="project" value="UniProtKB-KW"/>
</dbReference>
<evidence type="ECO:0000256" key="7">
    <source>
        <dbReference type="ARBA" id="ARBA00023242"/>
    </source>
</evidence>
<accession>A0A9J7HRJ9</accession>
<dbReference type="KEGG" id="bfo:118407674"/>
<dbReference type="Proteomes" id="UP000001554">
    <property type="component" value="Unplaced"/>
</dbReference>
<dbReference type="FunFam" id="3.30.160.60:FF:000928">
    <property type="entry name" value="Uncharacterized protein"/>
    <property type="match status" value="1"/>
</dbReference>
<dbReference type="InterPro" id="IPR036236">
    <property type="entry name" value="Znf_C2H2_sf"/>
</dbReference>
<feature type="region of interest" description="Disordered" evidence="9">
    <location>
        <begin position="145"/>
        <end position="169"/>
    </location>
</feature>
<feature type="compositionally biased region" description="Basic and acidic residues" evidence="9">
    <location>
        <begin position="68"/>
        <end position="86"/>
    </location>
</feature>
<keyword evidence="2" id="KW-0479">Metal-binding</keyword>
<name>A0A9J7HRJ9_BRAFL</name>
<organism evidence="11 12">
    <name type="scientific">Branchiostoma floridae</name>
    <name type="common">Florida lancelet</name>
    <name type="synonym">Amphioxus</name>
    <dbReference type="NCBI Taxonomy" id="7739"/>
    <lineage>
        <taxon>Eukaryota</taxon>
        <taxon>Metazoa</taxon>
        <taxon>Chordata</taxon>
        <taxon>Cephalochordata</taxon>
        <taxon>Leptocardii</taxon>
        <taxon>Amphioxiformes</taxon>
        <taxon>Branchiostomatidae</taxon>
        <taxon>Branchiostoma</taxon>
    </lineage>
</organism>
<dbReference type="FunFam" id="3.30.160.60:FF:002183">
    <property type="entry name" value="Uncharacterized protein"/>
    <property type="match status" value="1"/>
</dbReference>
<dbReference type="RefSeq" id="XP_035664083.1">
    <property type="nucleotide sequence ID" value="XM_035808190.1"/>
</dbReference>
<feature type="compositionally biased region" description="Polar residues" evidence="9">
    <location>
        <begin position="18"/>
        <end position="31"/>
    </location>
</feature>
<dbReference type="GO" id="GO:0003677">
    <property type="term" value="F:DNA binding"/>
    <property type="evidence" value="ECO:0007669"/>
    <property type="project" value="UniProtKB-KW"/>
</dbReference>
<keyword evidence="6" id="KW-0238">DNA-binding</keyword>
<comment type="subcellular location">
    <subcellularLocation>
        <location evidence="1">Nucleus</location>
    </subcellularLocation>
</comment>
<evidence type="ECO:0000259" key="10">
    <source>
        <dbReference type="PROSITE" id="PS50157"/>
    </source>
</evidence>
<feature type="domain" description="C2H2-type" evidence="10">
    <location>
        <begin position="133"/>
        <end position="160"/>
    </location>
</feature>
<sequence>MDQETYGYQPNGHPWSEIYNSWEQPTDTGGQQDEERDVPNDETCGVKAEMEESSCELSTGELCSGHAAKEMGHSGKTTDRTEHPVKENNVSLDKHQRKHIGEKFYMCGECGYRTADRATLSRHMRTHIGEKRYKCDQCDYSAADKSKLGRHKRKHTENHLEPTSKKAHR</sequence>
<keyword evidence="4 8" id="KW-0863">Zinc-finger</keyword>
<dbReference type="GO" id="GO:0005634">
    <property type="term" value="C:nucleus"/>
    <property type="evidence" value="ECO:0007669"/>
    <property type="project" value="UniProtKB-SubCell"/>
</dbReference>
<dbReference type="InterPro" id="IPR013087">
    <property type="entry name" value="Znf_C2H2_type"/>
</dbReference>
<evidence type="ECO:0000256" key="2">
    <source>
        <dbReference type="ARBA" id="ARBA00022723"/>
    </source>
</evidence>
<dbReference type="PROSITE" id="PS50157">
    <property type="entry name" value="ZINC_FINGER_C2H2_2"/>
    <property type="match status" value="2"/>
</dbReference>
<evidence type="ECO:0000256" key="9">
    <source>
        <dbReference type="SAM" id="MobiDB-lite"/>
    </source>
</evidence>
<keyword evidence="7" id="KW-0539">Nucleus</keyword>